<keyword evidence="3" id="KW-1185">Reference proteome</keyword>
<organism evidence="2 3">
    <name type="scientific">Operophtera brumata</name>
    <name type="common">Winter moth</name>
    <name type="synonym">Phalaena brumata</name>
    <dbReference type="NCBI Taxonomy" id="104452"/>
    <lineage>
        <taxon>Eukaryota</taxon>
        <taxon>Metazoa</taxon>
        <taxon>Ecdysozoa</taxon>
        <taxon>Arthropoda</taxon>
        <taxon>Hexapoda</taxon>
        <taxon>Insecta</taxon>
        <taxon>Pterygota</taxon>
        <taxon>Neoptera</taxon>
        <taxon>Endopterygota</taxon>
        <taxon>Lepidoptera</taxon>
        <taxon>Glossata</taxon>
        <taxon>Ditrysia</taxon>
        <taxon>Geometroidea</taxon>
        <taxon>Geometridae</taxon>
        <taxon>Larentiinae</taxon>
        <taxon>Operophtera</taxon>
    </lineage>
</organism>
<feature type="non-terminal residue" evidence="2">
    <location>
        <position position="1"/>
    </location>
</feature>
<reference evidence="2 3" key="1">
    <citation type="journal article" date="2015" name="Genome Biol. Evol.">
        <title>The genome of winter moth (Operophtera brumata) provides a genomic perspective on sexual dimorphism and phenology.</title>
        <authorList>
            <person name="Derks M.F."/>
            <person name="Smit S."/>
            <person name="Salis L."/>
            <person name="Schijlen E."/>
            <person name="Bossers A."/>
            <person name="Mateman C."/>
            <person name="Pijl A.S."/>
            <person name="de Ridder D."/>
            <person name="Groenen M.A."/>
            <person name="Visser M.E."/>
            <person name="Megens H.J."/>
        </authorList>
    </citation>
    <scope>NUCLEOTIDE SEQUENCE [LARGE SCALE GENOMIC DNA]</scope>
    <source>
        <strain evidence="2">WM2013NL</strain>
        <tissue evidence="2">Head and thorax</tissue>
    </source>
</reference>
<evidence type="ECO:0000313" key="2">
    <source>
        <dbReference type="EMBL" id="KOB77434.1"/>
    </source>
</evidence>
<evidence type="ECO:0000313" key="3">
    <source>
        <dbReference type="Proteomes" id="UP000037510"/>
    </source>
</evidence>
<proteinExistence type="predicted"/>
<keyword evidence="1" id="KW-0560">Oxidoreductase</keyword>
<dbReference type="Proteomes" id="UP000037510">
    <property type="component" value="Unassembled WGS sequence"/>
</dbReference>
<comment type="caution">
    <text evidence="2">The sequence shown here is derived from an EMBL/GenBank/DDBJ whole genome shotgun (WGS) entry which is preliminary data.</text>
</comment>
<dbReference type="EMBL" id="JTDY01000385">
    <property type="protein sequence ID" value="KOB77434.1"/>
    <property type="molecule type" value="Genomic_DNA"/>
</dbReference>
<dbReference type="Gene3D" id="3.40.50.720">
    <property type="entry name" value="NAD(P)-binding Rossmann-like Domain"/>
    <property type="match status" value="1"/>
</dbReference>
<dbReference type="GO" id="GO:0016491">
    <property type="term" value="F:oxidoreductase activity"/>
    <property type="evidence" value="ECO:0007669"/>
    <property type="project" value="UniProtKB-KW"/>
</dbReference>
<dbReference type="PANTHER" id="PTHR43157:SF31">
    <property type="entry name" value="PHOSPHATIDYLINOSITOL-GLYCAN BIOSYNTHESIS CLASS F PROTEIN"/>
    <property type="match status" value="1"/>
</dbReference>
<name>A0A0L7LPV0_OPEBR</name>
<feature type="non-terminal residue" evidence="2">
    <location>
        <position position="362"/>
    </location>
</feature>
<dbReference type="InterPro" id="IPR036291">
    <property type="entry name" value="NAD(P)-bd_dom_sf"/>
</dbReference>
<evidence type="ECO:0000256" key="1">
    <source>
        <dbReference type="ARBA" id="ARBA00023002"/>
    </source>
</evidence>
<dbReference type="PRINTS" id="PR00081">
    <property type="entry name" value="GDHRDH"/>
</dbReference>
<gene>
    <name evidence="2" type="ORF">OBRU01_03452</name>
</gene>
<accession>A0A0L7LPV0</accession>
<protein>
    <submittedName>
        <fullName evidence="2">WW domain containing oxidoreductase, isoform B</fullName>
    </submittedName>
</protein>
<dbReference type="STRING" id="104452.A0A0L7LPV0"/>
<sequence>SREVMDKAMDKALNFLWANAPLNHKLDKKYLSTIEKNKSILGDVIKVAQNRINAVLYGPTGEEITKDLELADKTCLITGANSGIGLEMTRCLSARGCAVLMACRNTYAAGAGARAQSMWENNHRLRLYETNLASLRSVKKCCDQILQAEKKIDIVILNAGVFGLPWTLTVDMLETSFQVNYLSQIYMLKNIEQILAPDARVVFITSESHRSLIPTEDVVSLPESKYTSIKAYNISKLCGILAMRYLSYCWLKTSKSVFCAHPGSFVKTRLCRNWQPYELLYTLMAPFSKNVKQAASTPLYCATSPALAGLSNLYFKECARAEPSELAQDSHLAFRLHDLTEDIIRDRTRILTPEEVKLDERI</sequence>
<dbReference type="SUPFAM" id="SSF51735">
    <property type="entry name" value="NAD(P)-binding Rossmann-fold domains"/>
    <property type="match status" value="1"/>
</dbReference>
<dbReference type="AlphaFoldDB" id="A0A0L7LPV0"/>
<dbReference type="PANTHER" id="PTHR43157">
    <property type="entry name" value="PHOSPHATIDYLINOSITOL-GLYCAN BIOSYNTHESIS CLASS F PROTEIN-RELATED"/>
    <property type="match status" value="1"/>
</dbReference>
<dbReference type="InterPro" id="IPR002347">
    <property type="entry name" value="SDR_fam"/>
</dbReference>
<dbReference type="Pfam" id="PF00106">
    <property type="entry name" value="adh_short"/>
    <property type="match status" value="1"/>
</dbReference>